<sequence>MAASPSGGDESVEIFVTGRICLFGEHSDWAGGYRRFNSEVVPGCALVCGTDQGLYARARKTSGNTRVLRYTSSDDQSIELDLDDTTNLRQVAQSSSIFAYIAGCVLELGKHFRVGGAEIVNYKSDLPIKKGLSSSAAICVLIVRSLNMLYDLKLTVHGEMDIAYRGEIQTPSRCGRMDQCVAFGRAVTKMTFDSDLLSTESVRAASNIYMVVVDLCSKKDTKEILKCLNEAYPFPRRDVDKALHSLLGEINQEMCQEAQEILGDRDERKAAERLGQAMCKAQARWDEIAVPLCPHELKAPSLHRLLEFPALQRHITGGKGVGSQGDGSAQLVCKSEADQEEVMKIVKSMAMEPLKLTIPKQKAVRTAIVPVAGACSGMWPATKCVGPWLFPVRKHRMVKPAIAWLCEELVDAGIERILLVVNHTTEVEMTKLFKQREEVSILDGVGQHAEGYDEVLLAIGEKITFVRQEKPSGISDALVLCEQEVDGEAFLLAWGDHFCRSTSPENLSCVGQLLRAFTGRSVVGMHCVDKDGLHGTSVYACKEPPTPLPPPLGPRDVTAAAPALWPLSRLAEKPTREFADEHLVTPQLPAGNYLASFGHYILTFSTFRALRSNKGGHFTHILDELRLSEGVDGVLIEGERWDLGNMQTYIQCLQAQAQDDQAPSKRSGSR</sequence>
<dbReference type="PANTHER" id="PTHR43197">
    <property type="entry name" value="UTP--GLUCOSE-1-PHOSPHATE URIDYLYLTRANSFERASE"/>
    <property type="match status" value="1"/>
</dbReference>
<organism evidence="10">
    <name type="scientific">Cladocopium goreaui</name>
    <dbReference type="NCBI Taxonomy" id="2562237"/>
    <lineage>
        <taxon>Eukaryota</taxon>
        <taxon>Sar</taxon>
        <taxon>Alveolata</taxon>
        <taxon>Dinophyceae</taxon>
        <taxon>Suessiales</taxon>
        <taxon>Symbiodiniaceae</taxon>
        <taxon>Cladocopium</taxon>
    </lineage>
</organism>
<dbReference type="GO" id="GO:0006011">
    <property type="term" value="P:UDP-alpha-D-glucose metabolic process"/>
    <property type="evidence" value="ECO:0007669"/>
    <property type="project" value="InterPro"/>
</dbReference>
<dbReference type="InterPro" id="IPR036554">
    <property type="entry name" value="GHMP_kinase_C_sf"/>
</dbReference>
<dbReference type="InterPro" id="IPR014721">
    <property type="entry name" value="Ribsml_uS5_D2-typ_fold_subgr"/>
</dbReference>
<feature type="domain" description="GHMP kinase N-terminal" evidence="8">
    <location>
        <begin position="100"/>
        <end position="182"/>
    </location>
</feature>
<dbReference type="GO" id="GO:0003983">
    <property type="term" value="F:UTP:glucose-1-phosphate uridylyltransferase activity"/>
    <property type="evidence" value="ECO:0007669"/>
    <property type="project" value="UniProtKB-EC"/>
</dbReference>
<keyword evidence="4 11" id="KW-0548">Nucleotidyltransferase</keyword>
<proteinExistence type="inferred from homology"/>
<dbReference type="OrthoDB" id="437240at2759"/>
<dbReference type="PANTHER" id="PTHR43197:SF1">
    <property type="entry name" value="UTP--GLUCOSE-1-PHOSPHATE URIDYLYLTRANSFERASE"/>
    <property type="match status" value="1"/>
</dbReference>
<reference evidence="11 12" key="2">
    <citation type="submission" date="2024-05" db="EMBL/GenBank/DDBJ databases">
        <authorList>
            <person name="Chen Y."/>
            <person name="Shah S."/>
            <person name="Dougan E. K."/>
            <person name="Thang M."/>
            <person name="Chan C."/>
        </authorList>
    </citation>
    <scope>NUCLEOTIDE SEQUENCE [LARGE SCALE GENOMIC DNA]</scope>
</reference>
<dbReference type="InterPro" id="IPR005835">
    <property type="entry name" value="NTP_transferase_dom"/>
</dbReference>
<accession>A0A9P1GA88</accession>
<comment type="similarity">
    <text evidence="1">Belongs to the UDPGP type 2 family.</text>
</comment>
<dbReference type="InterPro" id="IPR005771">
    <property type="entry name" value="GalU_uridylyltTrfase_bac/arc"/>
</dbReference>
<dbReference type="PRINTS" id="PR00959">
    <property type="entry name" value="MEVGALKINASE"/>
</dbReference>
<evidence type="ECO:0000259" key="9">
    <source>
        <dbReference type="Pfam" id="PF00483"/>
    </source>
</evidence>
<dbReference type="EMBL" id="CAMXCT020003635">
    <property type="protein sequence ID" value="CAL1158862.1"/>
    <property type="molecule type" value="Genomic_DNA"/>
</dbReference>
<dbReference type="InterPro" id="IPR006204">
    <property type="entry name" value="GHMP_kinase_N_dom"/>
</dbReference>
<dbReference type="InterPro" id="IPR020568">
    <property type="entry name" value="Ribosomal_Su5_D2-typ_SF"/>
</dbReference>
<dbReference type="EC" id="2.7.7.9" evidence="2"/>
<evidence type="ECO:0000256" key="5">
    <source>
        <dbReference type="ARBA" id="ARBA00022741"/>
    </source>
</evidence>
<dbReference type="Pfam" id="PF00288">
    <property type="entry name" value="GHMP_kinases_N"/>
    <property type="match status" value="1"/>
</dbReference>
<reference evidence="10" key="1">
    <citation type="submission" date="2022-10" db="EMBL/GenBank/DDBJ databases">
        <authorList>
            <person name="Chen Y."/>
            <person name="Dougan E. K."/>
            <person name="Chan C."/>
            <person name="Rhodes N."/>
            <person name="Thang M."/>
        </authorList>
    </citation>
    <scope>NUCLEOTIDE SEQUENCE</scope>
</reference>
<dbReference type="Pfam" id="PF00483">
    <property type="entry name" value="NTP_transferase"/>
    <property type="match status" value="1"/>
</dbReference>
<evidence type="ECO:0000256" key="2">
    <source>
        <dbReference type="ARBA" id="ARBA00012415"/>
    </source>
</evidence>
<name>A0A9P1GA88_9DINO</name>
<dbReference type="InterPro" id="IPR029044">
    <property type="entry name" value="Nucleotide-diphossugar_trans"/>
</dbReference>
<dbReference type="SUPFAM" id="SSF53448">
    <property type="entry name" value="Nucleotide-diphospho-sugar transferases"/>
    <property type="match status" value="1"/>
</dbReference>
<dbReference type="AlphaFoldDB" id="A0A9P1GA88"/>
<dbReference type="Gene3D" id="3.30.70.890">
    <property type="entry name" value="GHMP kinase, C-terminal domain"/>
    <property type="match status" value="1"/>
</dbReference>
<dbReference type="Proteomes" id="UP001152797">
    <property type="component" value="Unassembled WGS sequence"/>
</dbReference>
<evidence type="ECO:0000256" key="4">
    <source>
        <dbReference type="ARBA" id="ARBA00022695"/>
    </source>
</evidence>
<evidence type="ECO:0000256" key="1">
    <source>
        <dbReference type="ARBA" id="ARBA00006890"/>
    </source>
</evidence>
<dbReference type="SUPFAM" id="SSF54211">
    <property type="entry name" value="Ribosomal protein S5 domain 2-like"/>
    <property type="match status" value="1"/>
</dbReference>
<evidence type="ECO:0000259" key="8">
    <source>
        <dbReference type="Pfam" id="PF00288"/>
    </source>
</evidence>
<dbReference type="EMBL" id="CAMXCT030003635">
    <property type="protein sequence ID" value="CAL4792799.1"/>
    <property type="molecule type" value="Genomic_DNA"/>
</dbReference>
<evidence type="ECO:0000313" key="10">
    <source>
        <dbReference type="EMBL" id="CAI4005487.1"/>
    </source>
</evidence>
<keyword evidence="6" id="KW-0067">ATP-binding</keyword>
<evidence type="ECO:0000256" key="6">
    <source>
        <dbReference type="ARBA" id="ARBA00022840"/>
    </source>
</evidence>
<evidence type="ECO:0000256" key="7">
    <source>
        <dbReference type="ARBA" id="ARBA00048128"/>
    </source>
</evidence>
<evidence type="ECO:0000313" key="11">
    <source>
        <dbReference type="EMBL" id="CAL4792799.1"/>
    </source>
</evidence>
<comment type="catalytic activity">
    <reaction evidence="7">
        <text>alpha-D-glucose 1-phosphate + UTP + H(+) = UDP-alpha-D-glucose + diphosphate</text>
        <dbReference type="Rhea" id="RHEA:19889"/>
        <dbReference type="ChEBI" id="CHEBI:15378"/>
        <dbReference type="ChEBI" id="CHEBI:33019"/>
        <dbReference type="ChEBI" id="CHEBI:46398"/>
        <dbReference type="ChEBI" id="CHEBI:58601"/>
        <dbReference type="ChEBI" id="CHEBI:58885"/>
        <dbReference type="EC" id="2.7.7.9"/>
    </reaction>
</comment>
<protein>
    <recommendedName>
        <fullName evidence="2">UTP--glucose-1-phosphate uridylyltransferase</fullName>
        <ecNumber evidence="2">2.7.7.9</ecNumber>
    </recommendedName>
</protein>
<dbReference type="GO" id="GO:0005524">
    <property type="term" value="F:ATP binding"/>
    <property type="evidence" value="ECO:0007669"/>
    <property type="project" value="UniProtKB-KW"/>
</dbReference>
<evidence type="ECO:0000256" key="3">
    <source>
        <dbReference type="ARBA" id="ARBA00022679"/>
    </source>
</evidence>
<dbReference type="Gene3D" id="3.90.550.10">
    <property type="entry name" value="Spore Coat Polysaccharide Biosynthesis Protein SpsA, Chain A"/>
    <property type="match status" value="1"/>
</dbReference>
<keyword evidence="3" id="KW-0808">Transferase</keyword>
<evidence type="ECO:0000313" key="12">
    <source>
        <dbReference type="Proteomes" id="UP001152797"/>
    </source>
</evidence>
<dbReference type="Gene3D" id="3.30.230.10">
    <property type="match status" value="1"/>
</dbReference>
<keyword evidence="5" id="KW-0547">Nucleotide-binding</keyword>
<dbReference type="EMBL" id="CAMXCT010003635">
    <property type="protein sequence ID" value="CAI4005487.1"/>
    <property type="molecule type" value="Genomic_DNA"/>
</dbReference>
<gene>
    <name evidence="10" type="ORF">C1SCF055_LOCUS31204</name>
</gene>
<comment type="caution">
    <text evidence="10">The sequence shown here is derived from an EMBL/GenBank/DDBJ whole genome shotgun (WGS) entry which is preliminary data.</text>
</comment>
<feature type="domain" description="Nucleotidyl transferase" evidence="9">
    <location>
        <begin position="368"/>
        <end position="501"/>
    </location>
</feature>
<keyword evidence="12" id="KW-1185">Reference proteome</keyword>